<keyword evidence="2" id="KW-1185">Reference proteome</keyword>
<dbReference type="EMBL" id="REGN01006524">
    <property type="protein sequence ID" value="RNA09189.1"/>
    <property type="molecule type" value="Genomic_DNA"/>
</dbReference>
<dbReference type="AlphaFoldDB" id="A0A3M7QD44"/>
<reference evidence="1 2" key="1">
    <citation type="journal article" date="2018" name="Sci. Rep.">
        <title>Genomic signatures of local adaptation to the degree of environmental predictability in rotifers.</title>
        <authorList>
            <person name="Franch-Gras L."/>
            <person name="Hahn C."/>
            <person name="Garcia-Roger E.M."/>
            <person name="Carmona M.J."/>
            <person name="Serra M."/>
            <person name="Gomez A."/>
        </authorList>
    </citation>
    <scope>NUCLEOTIDE SEQUENCE [LARGE SCALE GENOMIC DNA]</scope>
    <source>
        <strain evidence="1">HYR1</strain>
    </source>
</reference>
<protein>
    <submittedName>
        <fullName evidence="1">Uncharacterized protein</fullName>
    </submittedName>
</protein>
<dbReference type="Proteomes" id="UP000276133">
    <property type="component" value="Unassembled WGS sequence"/>
</dbReference>
<name>A0A3M7QD44_BRAPC</name>
<accession>A0A3M7QD44</accession>
<sequence length="123" mass="14779">MRRMSHWDVSCASDGSIFDLLINLSHRSIQTKLDVFDFLSGCLNIPFWKKIKKFQINLTKKIFFGFLPRTLPRVFKPFYSHHLIEKKTGFQFNKTYFATHHHVFSLEVFREIKTLQIIEREKK</sequence>
<gene>
    <name evidence="1" type="ORF">BpHYR1_001492</name>
</gene>
<evidence type="ECO:0000313" key="2">
    <source>
        <dbReference type="Proteomes" id="UP000276133"/>
    </source>
</evidence>
<comment type="caution">
    <text evidence="1">The sequence shown here is derived from an EMBL/GenBank/DDBJ whole genome shotgun (WGS) entry which is preliminary data.</text>
</comment>
<organism evidence="1 2">
    <name type="scientific">Brachionus plicatilis</name>
    <name type="common">Marine rotifer</name>
    <name type="synonym">Brachionus muelleri</name>
    <dbReference type="NCBI Taxonomy" id="10195"/>
    <lineage>
        <taxon>Eukaryota</taxon>
        <taxon>Metazoa</taxon>
        <taxon>Spiralia</taxon>
        <taxon>Gnathifera</taxon>
        <taxon>Rotifera</taxon>
        <taxon>Eurotatoria</taxon>
        <taxon>Monogononta</taxon>
        <taxon>Pseudotrocha</taxon>
        <taxon>Ploima</taxon>
        <taxon>Brachionidae</taxon>
        <taxon>Brachionus</taxon>
    </lineage>
</organism>
<proteinExistence type="predicted"/>
<evidence type="ECO:0000313" key="1">
    <source>
        <dbReference type="EMBL" id="RNA09189.1"/>
    </source>
</evidence>